<keyword evidence="1" id="KW-0802">TPR repeat</keyword>
<feature type="domain" description="Tetratrico peptide repeat group 5" evidence="2">
    <location>
        <begin position="37"/>
        <end position="156"/>
    </location>
</feature>
<feature type="repeat" description="TPR" evidence="1">
    <location>
        <begin position="72"/>
        <end position="105"/>
    </location>
</feature>
<gene>
    <name evidence="3" type="ORF">CD32_22700</name>
</gene>
<dbReference type="PROSITE" id="PS50005">
    <property type="entry name" value="TPR"/>
    <property type="match status" value="1"/>
</dbReference>
<protein>
    <recommendedName>
        <fullName evidence="2">Tetratrico peptide repeat group 5 domain-containing protein</fullName>
    </recommendedName>
</protein>
<keyword evidence="4" id="KW-1185">Reference proteome</keyword>
<dbReference type="AlphaFoldDB" id="A0A0A3IF49"/>
<dbReference type="OrthoDB" id="193829at2"/>
<comment type="caution">
    <text evidence="3">The sequence shown here is derived from an EMBL/GenBank/DDBJ whole genome shotgun (WGS) entry which is preliminary data.</text>
</comment>
<dbReference type="Proteomes" id="UP000030437">
    <property type="component" value="Unassembled WGS sequence"/>
</dbReference>
<dbReference type="Gene3D" id="1.25.40.10">
    <property type="entry name" value="Tetratricopeptide repeat domain"/>
    <property type="match status" value="1"/>
</dbReference>
<dbReference type="EMBL" id="JPVP01000060">
    <property type="protein sequence ID" value="KGR82105.1"/>
    <property type="molecule type" value="Genomic_DNA"/>
</dbReference>
<name>A0A0A3IF49_9BACI</name>
<dbReference type="InterPro" id="IPR019734">
    <property type="entry name" value="TPR_rpt"/>
</dbReference>
<evidence type="ECO:0000313" key="3">
    <source>
        <dbReference type="EMBL" id="KGR82105.1"/>
    </source>
</evidence>
<dbReference type="RefSeq" id="WP_036159294.1">
    <property type="nucleotide sequence ID" value="NZ_AVCX01000001.1"/>
</dbReference>
<evidence type="ECO:0000256" key="1">
    <source>
        <dbReference type="PROSITE-ProRule" id="PRU00339"/>
    </source>
</evidence>
<dbReference type="SUPFAM" id="SSF48452">
    <property type="entry name" value="TPR-like"/>
    <property type="match status" value="1"/>
</dbReference>
<organism evidence="3 4">
    <name type="scientific">Lysinibacillus odysseyi 34hs-1 = NBRC 100172</name>
    <dbReference type="NCBI Taxonomy" id="1220589"/>
    <lineage>
        <taxon>Bacteria</taxon>
        <taxon>Bacillati</taxon>
        <taxon>Bacillota</taxon>
        <taxon>Bacilli</taxon>
        <taxon>Bacillales</taxon>
        <taxon>Bacillaceae</taxon>
        <taxon>Lysinibacillus</taxon>
    </lineage>
</organism>
<evidence type="ECO:0000313" key="4">
    <source>
        <dbReference type="Proteomes" id="UP000030437"/>
    </source>
</evidence>
<dbReference type="Pfam" id="PF12688">
    <property type="entry name" value="TPR_5"/>
    <property type="match status" value="1"/>
</dbReference>
<dbReference type="InterPro" id="IPR011990">
    <property type="entry name" value="TPR-like_helical_dom_sf"/>
</dbReference>
<dbReference type="eggNOG" id="COG0457">
    <property type="taxonomic scope" value="Bacteria"/>
</dbReference>
<sequence>MEETMQRALLLRQEGDVKKSNQLLVELADLHPHDAYIQYQTAWSFDILGEEANAVPHYEQAIKLGLDEENLQGAIIGLGSTYRTLGRYEESRELLKNGLSHFPQNGAMKVFYAMTLYNLQDHSQAMNVLLKTIADQTVDKEIQSYKKAIEFYAEHLDDVWE</sequence>
<dbReference type="InterPro" id="IPR041656">
    <property type="entry name" value="TPR_5"/>
</dbReference>
<reference evidence="3 4" key="1">
    <citation type="submission" date="2014-02" db="EMBL/GenBank/DDBJ databases">
        <title>Draft genome sequence of Lysinibacillus odysseyi NBRC 100172.</title>
        <authorList>
            <person name="Zhang F."/>
            <person name="Wang G."/>
            <person name="Zhang L."/>
        </authorList>
    </citation>
    <scope>NUCLEOTIDE SEQUENCE [LARGE SCALE GENOMIC DNA]</scope>
    <source>
        <strain evidence="3 4">NBRC 100172</strain>
    </source>
</reference>
<proteinExistence type="predicted"/>
<accession>A0A0A3IF49</accession>
<dbReference type="STRING" id="1220589.CD32_22700"/>
<evidence type="ECO:0000259" key="2">
    <source>
        <dbReference type="Pfam" id="PF12688"/>
    </source>
</evidence>